<keyword evidence="6 11" id="KW-0411">Iron-sulfur</keyword>
<feature type="domain" description="4Fe-4S Wbl-type" evidence="12">
    <location>
        <begin position="22"/>
        <end position="78"/>
    </location>
</feature>
<dbReference type="PANTHER" id="PTHR38839:SF7">
    <property type="entry name" value="TRANSCRIPTIONAL REGULATOR WHIB4"/>
    <property type="match status" value="1"/>
</dbReference>
<dbReference type="GO" id="GO:0046872">
    <property type="term" value="F:metal ion binding"/>
    <property type="evidence" value="ECO:0007669"/>
    <property type="project" value="UniProtKB-KW"/>
</dbReference>
<keyword evidence="8 11" id="KW-0238">DNA-binding</keyword>
<dbReference type="InterPro" id="IPR003482">
    <property type="entry name" value="Whib"/>
</dbReference>
<sequence length="109" mass="12295">MTLAPLSTVDSEARLAWVSQARCRGGDPDDLFVRGAAQRKAATICRHCPVQLECGADALDNRVEFGVWGGMTERQRRALLRQHPEVTSWADFFEAQRRRQRLGAVRKTN</sequence>
<dbReference type="GO" id="GO:0045454">
    <property type="term" value="P:cell redox homeostasis"/>
    <property type="evidence" value="ECO:0007669"/>
    <property type="project" value="TreeGrafter"/>
</dbReference>
<comment type="PTM">
    <text evidence="11">The Fe-S cluster can be nitrosylated by nitric oxide (NO).</text>
</comment>
<keyword evidence="11" id="KW-0963">Cytoplasm</keyword>
<dbReference type="PATRIC" id="fig|1136941.3.peg.393"/>
<dbReference type="AlphaFoldDB" id="A0A0N9N928"/>
<evidence type="ECO:0000313" key="14">
    <source>
        <dbReference type="Proteomes" id="UP000063789"/>
    </source>
</evidence>
<keyword evidence="9 11" id="KW-1015">Disulfide bond</keyword>
<comment type="cofactor">
    <cofactor evidence="11">
        <name>[4Fe-4S] cluster</name>
        <dbReference type="ChEBI" id="CHEBI:49883"/>
    </cofactor>
    <text evidence="11">Binds 1 [4Fe-4S] cluster per subunit. Following nitrosylation of the [4Fe-4S] cluster binds 1 [4Fe-8(NO)] cluster per subunit.</text>
</comment>
<dbReference type="Pfam" id="PF02467">
    <property type="entry name" value="Whib"/>
    <property type="match status" value="1"/>
</dbReference>
<dbReference type="GO" id="GO:0045892">
    <property type="term" value="P:negative regulation of DNA-templated transcription"/>
    <property type="evidence" value="ECO:0007669"/>
    <property type="project" value="TreeGrafter"/>
</dbReference>
<evidence type="ECO:0000256" key="8">
    <source>
        <dbReference type="ARBA" id="ARBA00023125"/>
    </source>
</evidence>
<dbReference type="STRING" id="1136941.ACH46_01965"/>
<comment type="PTM">
    <text evidence="11">Upon Fe-S cluster removal intramolecular disulfide bonds are formed.</text>
</comment>
<evidence type="ECO:0000256" key="2">
    <source>
        <dbReference type="ARBA" id="ARBA00006597"/>
    </source>
</evidence>
<keyword evidence="10 11" id="KW-0804">Transcription</keyword>
<feature type="binding site" evidence="11">
    <location>
        <position position="45"/>
    </location>
    <ligand>
        <name>[4Fe-4S] cluster</name>
        <dbReference type="ChEBI" id="CHEBI:49883"/>
    </ligand>
</feature>
<feature type="binding site" evidence="11">
    <location>
        <position position="48"/>
    </location>
    <ligand>
        <name>[4Fe-4S] cluster</name>
        <dbReference type="ChEBI" id="CHEBI:49883"/>
    </ligand>
</feature>
<evidence type="ECO:0000256" key="1">
    <source>
        <dbReference type="ARBA" id="ARBA00004496"/>
    </source>
</evidence>
<evidence type="ECO:0000259" key="12">
    <source>
        <dbReference type="PROSITE" id="PS51674"/>
    </source>
</evidence>
<evidence type="ECO:0000256" key="11">
    <source>
        <dbReference type="HAMAP-Rule" id="MF_01479"/>
    </source>
</evidence>
<dbReference type="Proteomes" id="UP000063789">
    <property type="component" value="Chromosome"/>
</dbReference>
<dbReference type="InterPro" id="IPR034768">
    <property type="entry name" value="4FE4S_WBL"/>
</dbReference>
<evidence type="ECO:0000256" key="10">
    <source>
        <dbReference type="ARBA" id="ARBA00023163"/>
    </source>
</evidence>
<gene>
    <name evidence="11" type="primary">whiB</name>
    <name evidence="13" type="ORF">ACH46_01965</name>
</gene>
<keyword evidence="4 11" id="KW-0479">Metal-binding</keyword>
<comment type="function">
    <text evidence="11">Acts as a transcriptional regulator. Probably redox-responsive. The apo- but not holo-form probably binds DNA.</text>
</comment>
<dbReference type="RefSeq" id="WP_062391450.1">
    <property type="nucleotide sequence ID" value="NZ_CP011853.1"/>
</dbReference>
<protein>
    <recommendedName>
        <fullName evidence="11">Transcriptional regulator WhiB</fullName>
    </recommendedName>
</protein>
<keyword evidence="7 11" id="KW-0805">Transcription regulation</keyword>
<name>A0A0N9N928_9ACTN</name>
<comment type="similarity">
    <text evidence="2 11">Belongs to the WhiB family.</text>
</comment>
<evidence type="ECO:0000313" key="13">
    <source>
        <dbReference type="EMBL" id="ALG83494.1"/>
    </source>
</evidence>
<dbReference type="EMBL" id="CP011853">
    <property type="protein sequence ID" value="ALG83494.1"/>
    <property type="molecule type" value="Genomic_DNA"/>
</dbReference>
<reference evidence="13 14" key="2">
    <citation type="journal article" date="2017" name="Int. J. Syst. Evol. Microbiol.">
        <title>Gordonia phthalatica sp. nov., a di-n-butyl phthalate-degrading bacterium isolated from activated sludge.</title>
        <authorList>
            <person name="Jin D."/>
            <person name="Kong X."/>
            <person name="Jia M."/>
            <person name="Yu X."/>
            <person name="Wang X."/>
            <person name="Zhuang X."/>
            <person name="Deng Y."/>
            <person name="Bai Z."/>
        </authorList>
    </citation>
    <scope>NUCLEOTIDE SEQUENCE [LARGE SCALE GENOMIC DNA]</scope>
    <source>
        <strain evidence="13 14">QH-11</strain>
    </source>
</reference>
<reference evidence="14" key="1">
    <citation type="submission" date="2015-06" db="EMBL/GenBank/DDBJ databases">
        <title>Complete genome sequence and metabolic analysis of phthalate degradation pathway in Gordonia sp. QH-11.</title>
        <authorList>
            <person name="Jin D."/>
            <person name="Kong X."/>
            <person name="Bai Z."/>
        </authorList>
    </citation>
    <scope>NUCLEOTIDE SEQUENCE [LARGE SCALE GENOMIC DNA]</scope>
    <source>
        <strain evidence="14">QH-11</strain>
    </source>
</reference>
<dbReference type="GO" id="GO:0051539">
    <property type="term" value="F:4 iron, 4 sulfur cluster binding"/>
    <property type="evidence" value="ECO:0007669"/>
    <property type="project" value="UniProtKB-UniRule"/>
</dbReference>
<organism evidence="13 14">
    <name type="scientific">Gordonia phthalatica</name>
    <dbReference type="NCBI Taxonomy" id="1136941"/>
    <lineage>
        <taxon>Bacteria</taxon>
        <taxon>Bacillati</taxon>
        <taxon>Actinomycetota</taxon>
        <taxon>Actinomycetes</taxon>
        <taxon>Mycobacteriales</taxon>
        <taxon>Gordoniaceae</taxon>
        <taxon>Gordonia</taxon>
    </lineage>
</organism>
<dbReference type="GO" id="GO:0035731">
    <property type="term" value="F:dinitrosyl-iron complex binding"/>
    <property type="evidence" value="ECO:0007669"/>
    <property type="project" value="UniProtKB-UniRule"/>
</dbReference>
<keyword evidence="3 11" id="KW-0004">4Fe-4S</keyword>
<evidence type="ECO:0000256" key="9">
    <source>
        <dbReference type="ARBA" id="ARBA00023157"/>
    </source>
</evidence>
<feature type="binding site" evidence="11">
    <location>
        <position position="23"/>
    </location>
    <ligand>
        <name>[4Fe-4S] cluster</name>
        <dbReference type="ChEBI" id="CHEBI:49883"/>
    </ligand>
</feature>
<keyword evidence="5 11" id="KW-0408">Iron</keyword>
<evidence type="ECO:0000256" key="7">
    <source>
        <dbReference type="ARBA" id="ARBA00023015"/>
    </source>
</evidence>
<evidence type="ECO:0000256" key="4">
    <source>
        <dbReference type="ARBA" id="ARBA00022723"/>
    </source>
</evidence>
<evidence type="ECO:0000256" key="3">
    <source>
        <dbReference type="ARBA" id="ARBA00022485"/>
    </source>
</evidence>
<feature type="binding site" evidence="11">
    <location>
        <position position="54"/>
    </location>
    <ligand>
        <name>[4Fe-4S] cluster</name>
        <dbReference type="ChEBI" id="CHEBI:49883"/>
    </ligand>
</feature>
<proteinExistence type="inferred from homology"/>
<dbReference type="OrthoDB" id="4228525at2"/>
<keyword evidence="14" id="KW-1185">Reference proteome</keyword>
<dbReference type="GO" id="GO:0005737">
    <property type="term" value="C:cytoplasm"/>
    <property type="evidence" value="ECO:0007669"/>
    <property type="project" value="UniProtKB-SubCell"/>
</dbReference>
<dbReference type="KEGG" id="goq:ACH46_01965"/>
<evidence type="ECO:0000256" key="5">
    <source>
        <dbReference type="ARBA" id="ARBA00023004"/>
    </source>
</evidence>
<dbReference type="PANTHER" id="PTHR38839">
    <property type="entry name" value="TRANSCRIPTIONAL REGULATOR WHID-RELATED"/>
    <property type="match status" value="1"/>
</dbReference>
<dbReference type="HAMAP" id="MF_01479">
    <property type="entry name" value="WhiB"/>
    <property type="match status" value="1"/>
</dbReference>
<comment type="subcellular location">
    <subcellularLocation>
        <location evidence="1 11">Cytoplasm</location>
    </subcellularLocation>
</comment>
<dbReference type="PROSITE" id="PS51674">
    <property type="entry name" value="4FE4S_WBL"/>
    <property type="match status" value="1"/>
</dbReference>
<dbReference type="GO" id="GO:0047134">
    <property type="term" value="F:protein-disulfide reductase [NAD(P)H] activity"/>
    <property type="evidence" value="ECO:0007669"/>
    <property type="project" value="TreeGrafter"/>
</dbReference>
<accession>A0A0N9N928</accession>
<evidence type="ECO:0000256" key="6">
    <source>
        <dbReference type="ARBA" id="ARBA00023014"/>
    </source>
</evidence>
<dbReference type="GO" id="GO:0003677">
    <property type="term" value="F:DNA binding"/>
    <property type="evidence" value="ECO:0007669"/>
    <property type="project" value="UniProtKB-UniRule"/>
</dbReference>